<dbReference type="PANTHER" id="PTHR35010">
    <property type="entry name" value="BLL4672 PROTEIN-RELATED"/>
    <property type="match status" value="1"/>
</dbReference>
<feature type="domain" description="HTH cro/C1-type" evidence="1">
    <location>
        <begin position="14"/>
        <end position="87"/>
    </location>
</feature>
<dbReference type="InterPro" id="IPR001387">
    <property type="entry name" value="Cro/C1-type_HTH"/>
</dbReference>
<evidence type="ECO:0000313" key="3">
    <source>
        <dbReference type="Proteomes" id="UP001595715"/>
    </source>
</evidence>
<dbReference type="CDD" id="cd00093">
    <property type="entry name" value="HTH_XRE"/>
    <property type="match status" value="1"/>
</dbReference>
<organism evidence="2 3">
    <name type="scientific">Paenibacillus xanthanilyticus</name>
    <dbReference type="NCBI Taxonomy" id="1783531"/>
    <lineage>
        <taxon>Bacteria</taxon>
        <taxon>Bacillati</taxon>
        <taxon>Bacillota</taxon>
        <taxon>Bacilli</taxon>
        <taxon>Bacillales</taxon>
        <taxon>Paenibacillaceae</taxon>
        <taxon>Paenibacillus</taxon>
    </lineage>
</organism>
<gene>
    <name evidence="2" type="ORF">ACFOZ8_18115</name>
</gene>
<dbReference type="InterPro" id="IPR041413">
    <property type="entry name" value="MLTR_LBD"/>
</dbReference>
<dbReference type="SUPFAM" id="SSF47413">
    <property type="entry name" value="lambda repressor-like DNA-binding domains"/>
    <property type="match status" value="1"/>
</dbReference>
<name>A0ABV8K6B7_9BACL</name>
<proteinExistence type="predicted"/>
<dbReference type="EMBL" id="JBHSAM010000028">
    <property type="protein sequence ID" value="MFC4101564.1"/>
    <property type="molecule type" value="Genomic_DNA"/>
</dbReference>
<reference evidence="3" key="1">
    <citation type="journal article" date="2019" name="Int. J. Syst. Evol. Microbiol.">
        <title>The Global Catalogue of Microorganisms (GCM) 10K type strain sequencing project: providing services to taxonomists for standard genome sequencing and annotation.</title>
        <authorList>
            <consortium name="The Broad Institute Genomics Platform"/>
            <consortium name="The Broad Institute Genome Sequencing Center for Infectious Disease"/>
            <person name="Wu L."/>
            <person name="Ma J."/>
        </authorList>
    </citation>
    <scope>NUCLEOTIDE SEQUENCE [LARGE SCALE GENOMIC DNA]</scope>
    <source>
        <strain evidence="3">IBRC-M 10987</strain>
    </source>
</reference>
<accession>A0ABV8K6B7</accession>
<dbReference type="SMART" id="SM00530">
    <property type="entry name" value="HTH_XRE"/>
    <property type="match status" value="1"/>
</dbReference>
<dbReference type="Pfam" id="PF13560">
    <property type="entry name" value="HTH_31"/>
    <property type="match status" value="1"/>
</dbReference>
<dbReference type="Proteomes" id="UP001595715">
    <property type="component" value="Unassembled WGS sequence"/>
</dbReference>
<evidence type="ECO:0000313" key="2">
    <source>
        <dbReference type="EMBL" id="MFC4101564.1"/>
    </source>
</evidence>
<dbReference type="RefSeq" id="WP_377720175.1">
    <property type="nucleotide sequence ID" value="NZ_JBHSAM010000028.1"/>
</dbReference>
<dbReference type="InterPro" id="IPR010982">
    <property type="entry name" value="Lambda_DNA-bd_dom_sf"/>
</dbReference>
<keyword evidence="3" id="KW-1185">Reference proteome</keyword>
<protein>
    <submittedName>
        <fullName evidence="2">Helix-turn-helix transcriptional regulator</fullName>
    </submittedName>
</protein>
<dbReference type="Gene3D" id="1.10.260.40">
    <property type="entry name" value="lambda repressor-like DNA-binding domains"/>
    <property type="match status" value="1"/>
</dbReference>
<evidence type="ECO:0000259" key="1">
    <source>
        <dbReference type="SMART" id="SM00530"/>
    </source>
</evidence>
<dbReference type="Pfam" id="PF17765">
    <property type="entry name" value="MLTR_LBD"/>
    <property type="match status" value="1"/>
</dbReference>
<dbReference type="Gene3D" id="3.30.450.180">
    <property type="match status" value="1"/>
</dbReference>
<sequence length="280" mass="32421">MALANQKNKILGQFLKSRRERMNPDRVEMASRYGRRRTPGLRREEVAQLAGVSITWYTWLEQGRVAFVSREVIDAVSRALQLSAEEYAHLLRLANYENASNARPSEDGANLELQRLLDQMVYPAIVANHRTEVLAYNRMANEVIADFDAMPPEERVMTRLLFADSNMNEQLVNRDEVRNYTIGVFRMNHDQKPDDLWFEAFVREMCMKSEEFEQKWRLHDVRQKQAILFAFDHAELGRLDFQLNSFSNINGNPDLHCCIFAPAAGTDTARKLADLRHSAN</sequence>
<comment type="caution">
    <text evidence="2">The sequence shown here is derived from an EMBL/GenBank/DDBJ whole genome shotgun (WGS) entry which is preliminary data.</text>
</comment>